<organism evidence="1 2">
    <name type="scientific">Phaseolus coccineus</name>
    <name type="common">Scarlet runner bean</name>
    <name type="synonym">Phaseolus multiflorus</name>
    <dbReference type="NCBI Taxonomy" id="3886"/>
    <lineage>
        <taxon>Eukaryota</taxon>
        <taxon>Viridiplantae</taxon>
        <taxon>Streptophyta</taxon>
        <taxon>Embryophyta</taxon>
        <taxon>Tracheophyta</taxon>
        <taxon>Spermatophyta</taxon>
        <taxon>Magnoliopsida</taxon>
        <taxon>eudicotyledons</taxon>
        <taxon>Gunneridae</taxon>
        <taxon>Pentapetalae</taxon>
        <taxon>rosids</taxon>
        <taxon>fabids</taxon>
        <taxon>Fabales</taxon>
        <taxon>Fabaceae</taxon>
        <taxon>Papilionoideae</taxon>
        <taxon>50 kb inversion clade</taxon>
        <taxon>NPAAA clade</taxon>
        <taxon>indigoferoid/millettioid clade</taxon>
        <taxon>Phaseoleae</taxon>
        <taxon>Phaseolus</taxon>
    </lineage>
</organism>
<evidence type="ECO:0000313" key="2">
    <source>
        <dbReference type="Proteomes" id="UP001374584"/>
    </source>
</evidence>
<comment type="caution">
    <text evidence="1">The sequence shown here is derived from an EMBL/GenBank/DDBJ whole genome shotgun (WGS) entry which is preliminary data.</text>
</comment>
<dbReference type="AlphaFoldDB" id="A0AAN9P006"/>
<protein>
    <submittedName>
        <fullName evidence="1">Uncharacterized protein</fullName>
    </submittedName>
</protein>
<proteinExistence type="predicted"/>
<keyword evidence="2" id="KW-1185">Reference proteome</keyword>
<reference evidence="1 2" key="1">
    <citation type="submission" date="2024-01" db="EMBL/GenBank/DDBJ databases">
        <title>The genomes of 5 underutilized Papilionoideae crops provide insights into root nodulation and disease resistanc.</title>
        <authorList>
            <person name="Jiang F."/>
        </authorList>
    </citation>
    <scope>NUCLEOTIDE SEQUENCE [LARGE SCALE GENOMIC DNA]</scope>
    <source>
        <strain evidence="1">JINMINGXINNONG_FW02</strain>
        <tissue evidence="1">Leaves</tissue>
    </source>
</reference>
<name>A0AAN9P006_PHACN</name>
<evidence type="ECO:0000313" key="1">
    <source>
        <dbReference type="EMBL" id="KAK7381865.1"/>
    </source>
</evidence>
<dbReference type="EMBL" id="JAYMYR010000001">
    <property type="protein sequence ID" value="KAK7381865.1"/>
    <property type="molecule type" value="Genomic_DNA"/>
</dbReference>
<dbReference type="Proteomes" id="UP001374584">
    <property type="component" value="Unassembled WGS sequence"/>
</dbReference>
<accession>A0AAN9P006</accession>
<sequence>MGDGIGTWSECDTFWCDCVHKKGVEDSLFISTHTKPMQCHSTHINKLNKLRNQILRKSSKNNPSPSLSCFLSRRI</sequence>
<gene>
    <name evidence="1" type="ORF">VNO80_00414</name>
</gene>